<keyword evidence="2" id="KW-0805">Transcription regulation</keyword>
<dbReference type="GO" id="GO:0000976">
    <property type="term" value="F:transcription cis-regulatory region binding"/>
    <property type="evidence" value="ECO:0007669"/>
    <property type="project" value="TreeGrafter"/>
</dbReference>
<dbReference type="Pfam" id="PF03466">
    <property type="entry name" value="LysR_substrate"/>
    <property type="match status" value="1"/>
</dbReference>
<evidence type="ECO:0000256" key="1">
    <source>
        <dbReference type="ARBA" id="ARBA00009437"/>
    </source>
</evidence>
<evidence type="ECO:0000256" key="2">
    <source>
        <dbReference type="ARBA" id="ARBA00023015"/>
    </source>
</evidence>
<organism evidence="6 7">
    <name type="scientific">Loktanella salsilacus</name>
    <dbReference type="NCBI Taxonomy" id="195913"/>
    <lineage>
        <taxon>Bacteria</taxon>
        <taxon>Pseudomonadati</taxon>
        <taxon>Pseudomonadota</taxon>
        <taxon>Alphaproteobacteria</taxon>
        <taxon>Rhodobacterales</taxon>
        <taxon>Roseobacteraceae</taxon>
        <taxon>Loktanella</taxon>
    </lineage>
</organism>
<dbReference type="InterPro" id="IPR005119">
    <property type="entry name" value="LysR_subst-bd"/>
</dbReference>
<dbReference type="PROSITE" id="PS50931">
    <property type="entry name" value="HTH_LYSR"/>
    <property type="match status" value="1"/>
</dbReference>
<dbReference type="PANTHER" id="PTHR30126:SF40">
    <property type="entry name" value="HTH-TYPE TRANSCRIPTIONAL REGULATOR GLTR"/>
    <property type="match status" value="1"/>
</dbReference>
<dbReference type="PRINTS" id="PR00039">
    <property type="entry name" value="HTHLYSR"/>
</dbReference>
<dbReference type="GO" id="GO:0003700">
    <property type="term" value="F:DNA-binding transcription factor activity"/>
    <property type="evidence" value="ECO:0007669"/>
    <property type="project" value="InterPro"/>
</dbReference>
<evidence type="ECO:0000256" key="4">
    <source>
        <dbReference type="ARBA" id="ARBA00023163"/>
    </source>
</evidence>
<keyword evidence="7" id="KW-1185">Reference proteome</keyword>
<dbReference type="InterPro" id="IPR000847">
    <property type="entry name" value="LysR_HTH_N"/>
</dbReference>
<sequence>MDRLANITTLRAFVTVAHLGSVSRAAEALHLTQPAISHQIKRLAEDTGVTLFRRTPRGLEITAEGAAIVTKAEAVLGAMADFQRSARQQGGRISGRLRIGTVVDPEFIRLGRLLGQLRTSYPGIATELAHGVSGDVIARLRRGQIDAGYHLTVPEAGAEAGQEALHTVRLADVTYRIIAPAGWDALVETDDWGVLAALPWIGTPEASVHSRLLAGILAQAGCTQNVVAMVDQEASMLEMVRAGVGLSLCRESIALHQRQTAGLAMCSGISVPASLSFSTLARRADDPLIAVLFDLLGSHWR</sequence>
<dbReference type="OrthoDB" id="9803735at2"/>
<keyword evidence="3 6" id="KW-0238">DNA-binding</keyword>
<dbReference type="SUPFAM" id="SSF46785">
    <property type="entry name" value="Winged helix' DNA-binding domain"/>
    <property type="match status" value="1"/>
</dbReference>
<comment type="similarity">
    <text evidence="1">Belongs to the LysR transcriptional regulatory family.</text>
</comment>
<evidence type="ECO:0000256" key="3">
    <source>
        <dbReference type="ARBA" id="ARBA00023125"/>
    </source>
</evidence>
<evidence type="ECO:0000313" key="6">
    <source>
        <dbReference type="EMBL" id="SFK97362.1"/>
    </source>
</evidence>
<dbReference type="EMBL" id="FOTF01000005">
    <property type="protein sequence ID" value="SFK97362.1"/>
    <property type="molecule type" value="Genomic_DNA"/>
</dbReference>
<dbReference type="CDD" id="cd05466">
    <property type="entry name" value="PBP2_LTTR_substrate"/>
    <property type="match status" value="1"/>
</dbReference>
<feature type="domain" description="HTH lysR-type" evidence="5">
    <location>
        <begin position="7"/>
        <end position="62"/>
    </location>
</feature>
<accession>A0A1I4DUQ5</accession>
<dbReference type="FunFam" id="1.10.10.10:FF:000001">
    <property type="entry name" value="LysR family transcriptional regulator"/>
    <property type="match status" value="1"/>
</dbReference>
<dbReference type="STRING" id="195913.SAMN04488004_10598"/>
<reference evidence="6 7" key="1">
    <citation type="submission" date="2016-10" db="EMBL/GenBank/DDBJ databases">
        <authorList>
            <person name="de Groot N.N."/>
        </authorList>
    </citation>
    <scope>NUCLEOTIDE SEQUENCE [LARGE SCALE GENOMIC DNA]</scope>
    <source>
        <strain evidence="6 7">DSM 16199</strain>
    </source>
</reference>
<dbReference type="SUPFAM" id="SSF53850">
    <property type="entry name" value="Periplasmic binding protein-like II"/>
    <property type="match status" value="1"/>
</dbReference>
<dbReference type="Proteomes" id="UP000199550">
    <property type="component" value="Unassembled WGS sequence"/>
</dbReference>
<protein>
    <submittedName>
        <fullName evidence="6">DNA-binding transcriptional regulator, LysR family</fullName>
    </submittedName>
</protein>
<keyword evidence="4" id="KW-0804">Transcription</keyword>
<name>A0A1I4DUQ5_9RHOB</name>
<dbReference type="Gene3D" id="3.40.190.10">
    <property type="entry name" value="Periplasmic binding protein-like II"/>
    <property type="match status" value="2"/>
</dbReference>
<dbReference type="InterPro" id="IPR036390">
    <property type="entry name" value="WH_DNA-bd_sf"/>
</dbReference>
<dbReference type="Gene3D" id="1.10.10.10">
    <property type="entry name" value="Winged helix-like DNA-binding domain superfamily/Winged helix DNA-binding domain"/>
    <property type="match status" value="1"/>
</dbReference>
<dbReference type="AlphaFoldDB" id="A0A1I4DUQ5"/>
<dbReference type="InterPro" id="IPR036388">
    <property type="entry name" value="WH-like_DNA-bd_sf"/>
</dbReference>
<gene>
    <name evidence="6" type="ORF">SAMN04488004_10598</name>
</gene>
<evidence type="ECO:0000313" key="7">
    <source>
        <dbReference type="Proteomes" id="UP000199550"/>
    </source>
</evidence>
<dbReference type="RefSeq" id="WP_090186888.1">
    <property type="nucleotide sequence ID" value="NZ_CP072991.1"/>
</dbReference>
<proteinExistence type="inferred from homology"/>
<dbReference type="Pfam" id="PF00126">
    <property type="entry name" value="HTH_1"/>
    <property type="match status" value="1"/>
</dbReference>
<evidence type="ECO:0000259" key="5">
    <source>
        <dbReference type="PROSITE" id="PS50931"/>
    </source>
</evidence>
<dbReference type="PANTHER" id="PTHR30126">
    <property type="entry name" value="HTH-TYPE TRANSCRIPTIONAL REGULATOR"/>
    <property type="match status" value="1"/>
</dbReference>